<gene>
    <name evidence="1" type="ORF">EIP75_10310</name>
</gene>
<evidence type="ECO:0000313" key="2">
    <source>
        <dbReference type="Proteomes" id="UP000269265"/>
    </source>
</evidence>
<dbReference type="InterPro" id="IPR016155">
    <property type="entry name" value="Mopterin_synth/thiamin_S_b"/>
</dbReference>
<sequence length="89" mass="9735">MPHVAFTAHLLRHVPCPDGEVRGDTLRTVLDAIFEQHPAARGYVLDEHGALRRHVVVFIDGVRAQDRRALSDPVGPDSQVHVLQALTGG</sequence>
<dbReference type="EMBL" id="RSED01000007">
    <property type="protein sequence ID" value="RRS04282.1"/>
    <property type="molecule type" value="Genomic_DNA"/>
</dbReference>
<dbReference type="SUPFAM" id="SSF54285">
    <property type="entry name" value="MoaD/ThiS"/>
    <property type="match status" value="1"/>
</dbReference>
<evidence type="ECO:0000313" key="1">
    <source>
        <dbReference type="EMBL" id="RRS04282.1"/>
    </source>
</evidence>
<dbReference type="PANTHER" id="PTHR38031">
    <property type="entry name" value="SULFUR CARRIER PROTEIN SLR0821-RELATED"/>
    <property type="match status" value="1"/>
</dbReference>
<dbReference type="InterPro" id="IPR012675">
    <property type="entry name" value="Beta-grasp_dom_sf"/>
</dbReference>
<reference evidence="1 2" key="1">
    <citation type="submission" date="2018-12" db="EMBL/GenBank/DDBJ databases">
        <title>The whole draft genome of Aquabacterium sp. SJQ9.</title>
        <authorList>
            <person name="Sun L."/>
            <person name="Gao X."/>
            <person name="Chen W."/>
            <person name="Huang K."/>
        </authorList>
    </citation>
    <scope>NUCLEOTIDE SEQUENCE [LARGE SCALE GENOMIC DNA]</scope>
    <source>
        <strain evidence="1 2">SJQ9</strain>
    </source>
</reference>
<dbReference type="PANTHER" id="PTHR38031:SF1">
    <property type="entry name" value="SULFUR CARRIER PROTEIN CYSO"/>
    <property type="match status" value="1"/>
</dbReference>
<dbReference type="CDD" id="cd17040">
    <property type="entry name" value="Ubl_MoaD_like"/>
    <property type="match status" value="1"/>
</dbReference>
<keyword evidence="2" id="KW-1185">Reference proteome</keyword>
<proteinExistence type="predicted"/>
<dbReference type="RefSeq" id="WP_125243189.1">
    <property type="nucleotide sequence ID" value="NZ_RSED01000007.1"/>
</dbReference>
<accession>A0A426VBN1</accession>
<organism evidence="1 2">
    <name type="scientific">Aquabacterium soli</name>
    <dbReference type="NCBI Taxonomy" id="2493092"/>
    <lineage>
        <taxon>Bacteria</taxon>
        <taxon>Pseudomonadati</taxon>
        <taxon>Pseudomonadota</taxon>
        <taxon>Betaproteobacteria</taxon>
        <taxon>Burkholderiales</taxon>
        <taxon>Aquabacterium</taxon>
    </lineage>
</organism>
<dbReference type="AlphaFoldDB" id="A0A426VBN1"/>
<comment type="caution">
    <text evidence="1">The sequence shown here is derived from an EMBL/GenBank/DDBJ whole genome shotgun (WGS) entry which is preliminary data.</text>
</comment>
<dbReference type="Gene3D" id="3.10.20.30">
    <property type="match status" value="1"/>
</dbReference>
<dbReference type="InterPro" id="IPR052045">
    <property type="entry name" value="Sulfur_Carrier/Prot_Modifier"/>
</dbReference>
<dbReference type="Proteomes" id="UP000269265">
    <property type="component" value="Unassembled WGS sequence"/>
</dbReference>
<name>A0A426VBN1_9BURK</name>
<dbReference type="OrthoDB" id="6894792at2"/>
<protein>
    <submittedName>
        <fullName evidence="1">MoaD/ThiS family protein</fullName>
    </submittedName>
</protein>